<feature type="compositionally biased region" description="Gly residues" evidence="3">
    <location>
        <begin position="1657"/>
        <end position="1667"/>
    </location>
</feature>
<dbReference type="GO" id="GO:0006357">
    <property type="term" value="P:regulation of transcription by RNA polymerase II"/>
    <property type="evidence" value="ECO:0007669"/>
    <property type="project" value="InterPro"/>
</dbReference>
<dbReference type="InterPro" id="IPR039385">
    <property type="entry name" value="NGN_Euk"/>
</dbReference>
<keyword evidence="2" id="KW-0539">Nucleus</keyword>
<feature type="compositionally biased region" description="Basic and acidic residues" evidence="3">
    <location>
        <begin position="1249"/>
        <end position="1258"/>
    </location>
</feature>
<dbReference type="PANTHER" id="PTHR11125">
    <property type="entry name" value="SUPPRESSOR OF TY 5"/>
    <property type="match status" value="1"/>
</dbReference>
<feature type="compositionally biased region" description="Gly residues" evidence="3">
    <location>
        <begin position="1428"/>
        <end position="1459"/>
    </location>
</feature>
<feature type="compositionally biased region" description="Basic and acidic residues" evidence="3">
    <location>
        <begin position="1221"/>
        <end position="1237"/>
    </location>
</feature>
<dbReference type="Gene3D" id="3.30.70.940">
    <property type="entry name" value="NusG, N-terminal domain"/>
    <property type="match status" value="1"/>
</dbReference>
<feature type="compositionally biased region" description="Basic and acidic residues" evidence="3">
    <location>
        <begin position="1011"/>
        <end position="1031"/>
    </location>
</feature>
<dbReference type="EMBL" id="OX459118">
    <property type="protein sequence ID" value="CAI9091181.1"/>
    <property type="molecule type" value="Genomic_DNA"/>
</dbReference>
<evidence type="ECO:0000259" key="4">
    <source>
        <dbReference type="SMART" id="SM00739"/>
    </source>
</evidence>
<feature type="domain" description="KOW" evidence="4">
    <location>
        <begin position="483"/>
        <end position="510"/>
    </location>
</feature>
<dbReference type="Proteomes" id="UP001161247">
    <property type="component" value="Chromosome 1"/>
</dbReference>
<feature type="compositionally biased region" description="Basic and acidic residues" evidence="3">
    <location>
        <begin position="1526"/>
        <end position="1535"/>
    </location>
</feature>
<feature type="compositionally biased region" description="Low complexity" evidence="3">
    <location>
        <begin position="1032"/>
        <end position="1049"/>
    </location>
</feature>
<protein>
    <submittedName>
        <fullName evidence="5">OLC1v1026139C1</fullName>
    </submittedName>
</protein>
<feature type="region of interest" description="Disordered" evidence="3">
    <location>
        <begin position="1"/>
        <end position="39"/>
    </location>
</feature>
<dbReference type="GO" id="GO:0003729">
    <property type="term" value="F:mRNA binding"/>
    <property type="evidence" value="ECO:0007669"/>
    <property type="project" value="TreeGrafter"/>
</dbReference>
<dbReference type="GO" id="GO:0032044">
    <property type="term" value="C:DSIF complex"/>
    <property type="evidence" value="ECO:0007669"/>
    <property type="project" value="TreeGrafter"/>
</dbReference>
<dbReference type="Pfam" id="PF23291">
    <property type="entry name" value="KOW4_SPT5"/>
    <property type="match status" value="1"/>
</dbReference>
<gene>
    <name evidence="5" type="ORF">OLC1_LOCUS3173</name>
</gene>
<dbReference type="FunFam" id="2.30.30.30:FF:000053">
    <property type="entry name" value="Protein RNA-directed DNA methylation 3"/>
    <property type="match status" value="1"/>
</dbReference>
<accession>A0AAV1C6B5</accession>
<evidence type="ECO:0000256" key="1">
    <source>
        <dbReference type="ARBA" id="ARBA00004123"/>
    </source>
</evidence>
<evidence type="ECO:0000313" key="6">
    <source>
        <dbReference type="Proteomes" id="UP001161247"/>
    </source>
</evidence>
<dbReference type="InterPro" id="IPR005100">
    <property type="entry name" value="NGN-domain"/>
</dbReference>
<evidence type="ECO:0000256" key="3">
    <source>
        <dbReference type="SAM" id="MobiDB-lite"/>
    </source>
</evidence>
<feature type="compositionally biased region" description="Basic and acidic residues" evidence="3">
    <location>
        <begin position="1614"/>
        <end position="1626"/>
    </location>
</feature>
<feature type="domain" description="KOW" evidence="4">
    <location>
        <begin position="240"/>
        <end position="267"/>
    </location>
</feature>
<feature type="compositionally biased region" description="Polar residues" evidence="3">
    <location>
        <begin position="1094"/>
        <end position="1105"/>
    </location>
</feature>
<proteinExistence type="predicted"/>
<feature type="compositionally biased region" description="Gly residues" evidence="3">
    <location>
        <begin position="1602"/>
        <end position="1611"/>
    </location>
</feature>
<feature type="compositionally biased region" description="Basic and acidic residues" evidence="3">
    <location>
        <begin position="938"/>
        <end position="950"/>
    </location>
</feature>
<feature type="compositionally biased region" description="Low complexity" evidence="3">
    <location>
        <begin position="1383"/>
        <end position="1411"/>
    </location>
</feature>
<organism evidence="5 6">
    <name type="scientific">Oldenlandia corymbosa var. corymbosa</name>
    <dbReference type="NCBI Taxonomy" id="529605"/>
    <lineage>
        <taxon>Eukaryota</taxon>
        <taxon>Viridiplantae</taxon>
        <taxon>Streptophyta</taxon>
        <taxon>Embryophyta</taxon>
        <taxon>Tracheophyta</taxon>
        <taxon>Spermatophyta</taxon>
        <taxon>Magnoliopsida</taxon>
        <taxon>eudicotyledons</taxon>
        <taxon>Gunneridae</taxon>
        <taxon>Pentapetalae</taxon>
        <taxon>asterids</taxon>
        <taxon>lamiids</taxon>
        <taxon>Gentianales</taxon>
        <taxon>Rubiaceae</taxon>
        <taxon>Rubioideae</taxon>
        <taxon>Spermacoceae</taxon>
        <taxon>Hedyotis-Oldenlandia complex</taxon>
        <taxon>Oldenlandia</taxon>
    </lineage>
</organism>
<feature type="compositionally biased region" description="Gly residues" evidence="3">
    <location>
        <begin position="1558"/>
        <end position="1569"/>
    </location>
</feature>
<name>A0AAV1C6B5_OLDCO</name>
<feature type="compositionally biased region" description="Gly residues" evidence="3">
    <location>
        <begin position="1051"/>
        <end position="1060"/>
    </location>
</feature>
<feature type="compositionally biased region" description="Low complexity" evidence="3">
    <location>
        <begin position="1319"/>
        <end position="1340"/>
    </location>
</feature>
<dbReference type="InterPro" id="IPR036735">
    <property type="entry name" value="NGN_dom_sf"/>
</dbReference>
<feature type="region of interest" description="Disordered" evidence="3">
    <location>
        <begin position="641"/>
        <end position="1749"/>
    </location>
</feature>
<dbReference type="InterPro" id="IPR039659">
    <property type="entry name" value="SPT5"/>
</dbReference>
<feature type="domain" description="KOW" evidence="4">
    <location>
        <begin position="588"/>
        <end position="615"/>
    </location>
</feature>
<feature type="compositionally biased region" description="Polar residues" evidence="3">
    <location>
        <begin position="1412"/>
        <end position="1421"/>
    </location>
</feature>
<feature type="compositionally biased region" description="Polar residues" evidence="3">
    <location>
        <begin position="689"/>
        <end position="708"/>
    </location>
</feature>
<dbReference type="InterPro" id="IPR041977">
    <property type="entry name" value="KOW_Spt5_4"/>
</dbReference>
<feature type="compositionally biased region" description="Low complexity" evidence="3">
    <location>
        <begin position="1238"/>
        <end position="1247"/>
    </location>
</feature>
<dbReference type="Pfam" id="PF23042">
    <property type="entry name" value="KOW1_SPT5"/>
    <property type="match status" value="1"/>
</dbReference>
<dbReference type="CDD" id="cd06084">
    <property type="entry name" value="KOW_Spt5_4"/>
    <property type="match status" value="1"/>
</dbReference>
<reference evidence="5" key="1">
    <citation type="submission" date="2023-03" db="EMBL/GenBank/DDBJ databases">
        <authorList>
            <person name="Julca I."/>
        </authorList>
    </citation>
    <scope>NUCLEOTIDE SEQUENCE</scope>
</reference>
<dbReference type="InterPro" id="IPR041973">
    <property type="entry name" value="KOW_Spt5_1"/>
</dbReference>
<feature type="compositionally biased region" description="Polar residues" evidence="3">
    <location>
        <begin position="952"/>
        <end position="962"/>
    </location>
</feature>
<feature type="compositionally biased region" description="Gly residues" evidence="3">
    <location>
        <begin position="1639"/>
        <end position="1648"/>
    </location>
</feature>
<feature type="compositionally biased region" description="Gly residues" evidence="3">
    <location>
        <begin position="1490"/>
        <end position="1506"/>
    </location>
</feature>
<keyword evidence="6" id="KW-1185">Reference proteome</keyword>
<feature type="compositionally biased region" description="Polar residues" evidence="3">
    <location>
        <begin position="1587"/>
        <end position="1597"/>
    </location>
</feature>
<dbReference type="Pfam" id="PF03439">
    <property type="entry name" value="Spt5-NGN"/>
    <property type="match status" value="1"/>
</dbReference>
<dbReference type="InterPro" id="IPR005824">
    <property type="entry name" value="KOW"/>
</dbReference>
<feature type="compositionally biased region" description="Polar residues" evidence="3">
    <location>
        <begin position="786"/>
        <end position="798"/>
    </location>
</feature>
<feature type="compositionally biased region" description="Polar residues" evidence="3">
    <location>
        <begin position="1114"/>
        <end position="1129"/>
    </location>
</feature>
<dbReference type="GO" id="GO:0032784">
    <property type="term" value="P:regulation of DNA-templated transcription elongation"/>
    <property type="evidence" value="ECO:0007669"/>
    <property type="project" value="InterPro"/>
</dbReference>
<dbReference type="InterPro" id="IPR057936">
    <property type="entry name" value="KOWx_Spt5"/>
</dbReference>
<dbReference type="GO" id="GO:0006368">
    <property type="term" value="P:transcription elongation by RNA polymerase II"/>
    <property type="evidence" value="ECO:0007669"/>
    <property type="project" value="TreeGrafter"/>
</dbReference>
<dbReference type="SMART" id="SM00739">
    <property type="entry name" value="KOW"/>
    <property type="match status" value="3"/>
</dbReference>
<evidence type="ECO:0000256" key="2">
    <source>
        <dbReference type="ARBA" id="ARBA00023242"/>
    </source>
</evidence>
<dbReference type="PANTHER" id="PTHR11125:SF8">
    <property type="entry name" value="PROTEIN RNA-DIRECTED DNA METHYLATION 3"/>
    <property type="match status" value="1"/>
</dbReference>
<dbReference type="Gene3D" id="2.30.30.30">
    <property type="match status" value="2"/>
</dbReference>
<feature type="compositionally biased region" description="Low complexity" evidence="3">
    <location>
        <begin position="913"/>
        <end position="928"/>
    </location>
</feature>
<feature type="compositionally biased region" description="Basic and acidic residues" evidence="3">
    <location>
        <begin position="726"/>
        <end position="736"/>
    </location>
</feature>
<dbReference type="Pfam" id="PF23037">
    <property type="entry name" value="KOWx_SPT5"/>
    <property type="match status" value="1"/>
</dbReference>
<comment type="subcellular location">
    <subcellularLocation>
        <location evidence="1">Nucleus</location>
    </subcellularLocation>
</comment>
<sequence>MAPTSSKGKEKVVYGGKGSGKRNRSFDDDQAGGAKRRNRQVLQFFDDAAYEVGQDEDDDSDDSFLADDDFFADELDLETVVQIDFENEPNGAPFLPVKEERPTEDEFDMLMEQRYAPGSGFVRYAEDHYESKNVMDIDHPLASVKEPTVWKVKCAVGRERHSAFCLMQKYVDVKYLGNKLQIISAFSVDHIKGFIYVEADNQRDIYEACYGLPNIYLSRVAPVSRDDVTLLFSVRSTGSNIKKGMWARVKSGKYKGDLAKVVAVSDGEKKVTVKLVPRLDLQALAEKIGRGTTAKKAVTPAPRLISSSELEEFRPLIQFRRDRDTNLVFEVLDGMMLKRGYLYKKVSVDSLSFWGVTPTEDELLKFEPSNNDDEGKDLEWLSELYGEQKKKRSLLCEKGGGKGGGKGDASSSSSMGSNFEVNDLVFIGRKDFGIIIGSEKDGMFKILRPGPEAPIVSNLPGRVLKNAVFDKKLFSVLDRQSKKISINDTVRVADGPLKDREGFVKRIYRGIVFLYNETVDENSGYFYIKAQMCEKVEIAVEACNEKGGDPGFSGFGDFPSSPKSPLSPKQFDEGRDGVRKFKREEDAMFSVGQLLRIRVGPLKGYLCRVLAIRRSDVTVKLDSKHKILTVKCEHLTEVRSRSSGISLGDDSGVTKPFDLLGTQDGSTDWTDGASKPTEGGSWNADGFSTERSSSWETKPTSGQGTSWGTAAAVPDTSINGWGNQEDASKKPTEDSWGRAAGDASINDDSSGSKSAWNASGVSSAKPTVGWGNSGESFHAPEVTMWNKATTSGEGQTDSWAAKSKDGEGKDGWGKTADASAWNKNVGIADGTSSWNKKDAEPSSNNQAGGSSWSNPDGGSSSWSKQGGETSWSKGKEDVSLENQDDAWGKTTELAGGSSLNKQDVEPSCTKQDGGSSWSKPSGGSSSWGKQGGGSSWSKPEEKSSWGKDDVSLENQGNDSWGKTTKVAGGSSWNKQDLEPSCTKLDGGSSWSKPSGGSNSWGKQGGESSWNKPEERSSLWNKDDAGMEDKGDFQSGSWGRGRSSGVTRGRGYSRGGRGQFGRGRSFGQRSDNGTSEWGGNSGNDWGDDRDGANGAWSSGWNKSIANEENCGNVAKTWNSGGVSNGSQASSWGKMASDTGGEHSGWDNKFSVKTSSANVEDGGSSWGKRETPAANSKSAWGTNAPCLERNSSSADGGKSDWDTQPDSLVNAPNWGQKSTGSEVDVRVNEPDSWNKKRTSDGVSSSVWGKSSKRDVEDDKFGAWSNKKTLDGGPSSGWGQSSKLVVNDDMGAAWSDKKTSDGSASSGWGQSSKVVVVDDKVAAWSNKKTSDGGSSSGWGQSSKTDVEDDKVGAWNNKKTGDGGSSFDLGKNKWGGASDGDGGSSGWGKSKWSGAADAQGNENSWSSNKWKSESNFGSAAEQTDTFGDRGRGGSWRGGRGGRWGQDGGGFRGRGGPERGGFGGRENSERGGFGGRGWSDRGDFGGRGRSDRGRGFGGRGGSDWGDFGGRGGSDRGGFRGRGGFGGRGRGRRDDWNKNESGEENASYSWTNSSNKDRSWTSNGSGGNWGSGAGDQGKWQSGNSGWTAAGGDNKQSADWSSGPSKLGGSEGSAGGWNKGPSKDTGGRSDGNTDRWNSGPSEDIGGTDGNTGGWNSGPNRDIGGSDGNTGGWNSGSGKENRGLDANAGGWNSGPSKEDHGSDTNAGAWSSKGSTLSGQPAAGEGTGGSGTSAWDRGASSSWDQKNEDKGKSGWSWN</sequence>
<dbReference type="CDD" id="cd09888">
    <property type="entry name" value="NGN_Euk"/>
    <property type="match status" value="1"/>
</dbReference>
<feature type="compositionally biased region" description="Polar residues" evidence="3">
    <location>
        <begin position="1695"/>
        <end position="1708"/>
    </location>
</feature>
<feature type="compositionally biased region" description="Polar residues" evidence="3">
    <location>
        <begin position="1298"/>
        <end position="1307"/>
    </location>
</feature>
<evidence type="ECO:0000313" key="5">
    <source>
        <dbReference type="EMBL" id="CAI9091181.1"/>
    </source>
</evidence>
<feature type="compositionally biased region" description="Basic and acidic residues" evidence="3">
    <location>
        <begin position="802"/>
        <end position="812"/>
    </location>
</feature>
<feature type="region of interest" description="Disordered" evidence="3">
    <location>
        <begin position="395"/>
        <end position="415"/>
    </location>
</feature>
<feature type="compositionally biased region" description="Basic and acidic residues" evidence="3">
    <location>
        <begin position="1473"/>
        <end position="1489"/>
    </location>
</feature>
<dbReference type="InterPro" id="IPR014722">
    <property type="entry name" value="Rib_uL2_dom2"/>
</dbReference>
<feature type="compositionally biased region" description="Polar residues" evidence="3">
    <location>
        <begin position="746"/>
        <end position="765"/>
    </location>
</feature>
<dbReference type="CDD" id="cd06081">
    <property type="entry name" value="KOW_Spt5_1"/>
    <property type="match status" value="1"/>
</dbReference>
<feature type="compositionally biased region" description="Low complexity" evidence="3">
    <location>
        <begin position="848"/>
        <end position="863"/>
    </location>
</feature>
<feature type="compositionally biased region" description="Polar residues" evidence="3">
    <location>
        <begin position="1538"/>
        <end position="1548"/>
    </location>
</feature>
<feature type="compositionally biased region" description="Low complexity" evidence="3">
    <location>
        <begin position="986"/>
        <end position="1001"/>
    </location>
</feature>
<feature type="compositionally biased region" description="Gly residues" evidence="3">
    <location>
        <begin position="1513"/>
        <end position="1522"/>
    </location>
</feature>
<feature type="compositionally biased region" description="Gly residues" evidence="3">
    <location>
        <begin position="1373"/>
        <end position="1382"/>
    </location>
</feature>